<proteinExistence type="predicted"/>
<gene>
    <name evidence="1" type="ORF">GYA55_09460</name>
</gene>
<protein>
    <submittedName>
        <fullName evidence="1">Uncharacterized protein</fullName>
    </submittedName>
</protein>
<name>A0A7X9FS87_9DELT</name>
<accession>A0A7X9FS87</accession>
<comment type="caution">
    <text evidence="1">The sequence shown here is derived from an EMBL/GenBank/DDBJ whole genome shotgun (WGS) entry which is preliminary data.</text>
</comment>
<dbReference type="Proteomes" id="UP000524246">
    <property type="component" value="Unassembled WGS sequence"/>
</dbReference>
<dbReference type="AlphaFoldDB" id="A0A7X9FS87"/>
<dbReference type="EMBL" id="JAAZON010000425">
    <property type="protein sequence ID" value="NMC63377.1"/>
    <property type="molecule type" value="Genomic_DNA"/>
</dbReference>
<evidence type="ECO:0000313" key="2">
    <source>
        <dbReference type="Proteomes" id="UP000524246"/>
    </source>
</evidence>
<feature type="non-terminal residue" evidence="1">
    <location>
        <position position="77"/>
    </location>
</feature>
<evidence type="ECO:0000313" key="1">
    <source>
        <dbReference type="EMBL" id="NMC63377.1"/>
    </source>
</evidence>
<reference evidence="1 2" key="1">
    <citation type="journal article" date="2020" name="Biotechnol. Biofuels">
        <title>New insights from the biogas microbiome by comprehensive genome-resolved metagenomics of nearly 1600 species originating from multiple anaerobic digesters.</title>
        <authorList>
            <person name="Campanaro S."/>
            <person name="Treu L."/>
            <person name="Rodriguez-R L.M."/>
            <person name="Kovalovszki A."/>
            <person name="Ziels R.M."/>
            <person name="Maus I."/>
            <person name="Zhu X."/>
            <person name="Kougias P.G."/>
            <person name="Basile A."/>
            <person name="Luo G."/>
            <person name="Schluter A."/>
            <person name="Konstantinidis K.T."/>
            <person name="Angelidaki I."/>
        </authorList>
    </citation>
    <scope>NUCLEOTIDE SEQUENCE [LARGE SCALE GENOMIC DNA]</scope>
    <source>
        <strain evidence="1">AS27yjCOA_65</strain>
    </source>
</reference>
<sequence length="77" mass="8662">MKKIIPIFLLILFYVSPAFSLDLAAYASYWDAKDSKGAWGTGAKLGIPLFTDHLQIDARAYWYPETSDDTVGNIEFL</sequence>
<organism evidence="1 2">
    <name type="scientific">SAR324 cluster bacterium</name>
    <dbReference type="NCBI Taxonomy" id="2024889"/>
    <lineage>
        <taxon>Bacteria</taxon>
        <taxon>Deltaproteobacteria</taxon>
        <taxon>SAR324 cluster</taxon>
    </lineage>
</organism>